<organism evidence="7 8">
    <name type="scientific">Seiridium cardinale</name>
    <dbReference type="NCBI Taxonomy" id="138064"/>
    <lineage>
        <taxon>Eukaryota</taxon>
        <taxon>Fungi</taxon>
        <taxon>Dikarya</taxon>
        <taxon>Ascomycota</taxon>
        <taxon>Pezizomycotina</taxon>
        <taxon>Sordariomycetes</taxon>
        <taxon>Xylariomycetidae</taxon>
        <taxon>Amphisphaeriales</taxon>
        <taxon>Sporocadaceae</taxon>
        <taxon>Seiridium</taxon>
    </lineage>
</organism>
<sequence>MALSFGLVVGAGAAIYAFLFALLRLTQDAKEPVSIGEGIPFVSPLLNMATKGVGFHRFMRDKYNLPIYTLRMPGSRIYVINAPQLLTSVQNQVRKLSFTAIEASIAANVIGVSKTTNDIIGHDVTADGSYLTSFPKYVHSALSAGPGLDAMNRRSIQYITQSLDTWRERGDTTVQLFEWVRHELLMASTEGVYGPKNPFRDPAMEKAWYIFEPGMMMFVLNLFPRITAKKSFQAREYMVKVWERYFEAHAYKQGSELIQARVKINDHFGIPLKETARIEIGGSQAILSNTLPATFWVLYHIFSDPRVLEDIKRELSAGVIEDQSGSFIIDLSHVKSSCPIFLSTLKETMRIHSTSSATRIAMEDHLLDNKYLLKKGSTIMMPSHVQHTNPSVWGETVDVFNHKRFLREPGVKRINPVAFRGFGGGTTLCPGRHFASTEILMFTALVVLRFDLRPLSGQWTAPSTANSPMVNAMPVPDFDIDVELHPINDKAWDVSFSGYDKGMEISAEDIEGDDRHTESEVYE</sequence>
<dbReference type="Pfam" id="PF00067">
    <property type="entry name" value="p450"/>
    <property type="match status" value="1"/>
</dbReference>
<evidence type="ECO:0000256" key="4">
    <source>
        <dbReference type="ARBA" id="ARBA00023004"/>
    </source>
</evidence>
<keyword evidence="3 6" id="KW-0479">Metal-binding</keyword>
<dbReference type="EMBL" id="JARVKM010000035">
    <property type="protein sequence ID" value="KAK9775306.1"/>
    <property type="molecule type" value="Genomic_DNA"/>
</dbReference>
<dbReference type="Gene3D" id="1.10.630.10">
    <property type="entry name" value="Cytochrome P450"/>
    <property type="match status" value="1"/>
</dbReference>
<evidence type="ECO:0000313" key="7">
    <source>
        <dbReference type="EMBL" id="KAK9775306.1"/>
    </source>
</evidence>
<accession>A0ABR2XNB8</accession>
<keyword evidence="6" id="KW-0349">Heme</keyword>
<dbReference type="InterPro" id="IPR001128">
    <property type="entry name" value="Cyt_P450"/>
</dbReference>
<gene>
    <name evidence="7" type="ORF">SCAR479_07982</name>
</gene>
<keyword evidence="6" id="KW-0560">Oxidoreductase</keyword>
<comment type="caution">
    <text evidence="7">The sequence shown here is derived from an EMBL/GenBank/DDBJ whole genome shotgun (WGS) entry which is preliminary data.</text>
</comment>
<protein>
    <submittedName>
        <fullName evidence="7">Cytochrome P450</fullName>
    </submittedName>
</protein>
<dbReference type="InterPro" id="IPR002403">
    <property type="entry name" value="Cyt_P450_E_grp-IV"/>
</dbReference>
<dbReference type="PANTHER" id="PTHR47582">
    <property type="entry name" value="P450, PUTATIVE (EUROFUNG)-RELATED"/>
    <property type="match status" value="1"/>
</dbReference>
<dbReference type="CDD" id="cd11040">
    <property type="entry name" value="CYP7_CYP8-like"/>
    <property type="match status" value="1"/>
</dbReference>
<dbReference type="PANTHER" id="PTHR47582:SF1">
    <property type="entry name" value="P450, PUTATIVE (EUROFUNG)-RELATED"/>
    <property type="match status" value="1"/>
</dbReference>
<dbReference type="Proteomes" id="UP001465668">
    <property type="component" value="Unassembled WGS sequence"/>
</dbReference>
<reference evidence="7 8" key="1">
    <citation type="submission" date="2024-02" db="EMBL/GenBank/DDBJ databases">
        <title>First draft genome assembly of two strains of Seiridium cardinale.</title>
        <authorList>
            <person name="Emiliani G."/>
            <person name="Scali E."/>
        </authorList>
    </citation>
    <scope>NUCLEOTIDE SEQUENCE [LARGE SCALE GENOMIC DNA]</scope>
    <source>
        <strain evidence="7 8">BM-138-000479</strain>
    </source>
</reference>
<evidence type="ECO:0000256" key="3">
    <source>
        <dbReference type="ARBA" id="ARBA00022723"/>
    </source>
</evidence>
<dbReference type="InterPro" id="IPR053007">
    <property type="entry name" value="CYP450_monoxygenase_sec-met"/>
</dbReference>
<evidence type="ECO:0000256" key="6">
    <source>
        <dbReference type="RuleBase" id="RU000461"/>
    </source>
</evidence>
<evidence type="ECO:0000313" key="8">
    <source>
        <dbReference type="Proteomes" id="UP001465668"/>
    </source>
</evidence>
<comment type="cofactor">
    <cofactor evidence="1">
        <name>heme</name>
        <dbReference type="ChEBI" id="CHEBI:30413"/>
    </cofactor>
</comment>
<evidence type="ECO:0000256" key="5">
    <source>
        <dbReference type="ARBA" id="ARBA00023033"/>
    </source>
</evidence>
<evidence type="ECO:0000256" key="2">
    <source>
        <dbReference type="ARBA" id="ARBA00010617"/>
    </source>
</evidence>
<dbReference type="InterPro" id="IPR036396">
    <property type="entry name" value="Cyt_P450_sf"/>
</dbReference>
<proteinExistence type="inferred from homology"/>
<dbReference type="InterPro" id="IPR017972">
    <property type="entry name" value="Cyt_P450_CS"/>
</dbReference>
<dbReference type="SUPFAM" id="SSF48264">
    <property type="entry name" value="Cytochrome P450"/>
    <property type="match status" value="1"/>
</dbReference>
<keyword evidence="5 6" id="KW-0503">Monooxygenase</keyword>
<name>A0ABR2XNB8_9PEZI</name>
<keyword evidence="4 6" id="KW-0408">Iron</keyword>
<dbReference type="PRINTS" id="PR00465">
    <property type="entry name" value="EP450IV"/>
</dbReference>
<comment type="similarity">
    <text evidence="2 6">Belongs to the cytochrome P450 family.</text>
</comment>
<keyword evidence="8" id="KW-1185">Reference proteome</keyword>
<dbReference type="PROSITE" id="PS00086">
    <property type="entry name" value="CYTOCHROME_P450"/>
    <property type="match status" value="1"/>
</dbReference>
<evidence type="ECO:0000256" key="1">
    <source>
        <dbReference type="ARBA" id="ARBA00001971"/>
    </source>
</evidence>